<evidence type="ECO:0000256" key="1">
    <source>
        <dbReference type="SAM" id="Phobius"/>
    </source>
</evidence>
<dbReference type="EMBL" id="CAADFP010000065">
    <property type="protein sequence ID" value="VFK28459.1"/>
    <property type="molecule type" value="Genomic_DNA"/>
</dbReference>
<dbReference type="EMBL" id="CAADFM010000034">
    <property type="protein sequence ID" value="VFK10227.1"/>
    <property type="molecule type" value="Genomic_DNA"/>
</dbReference>
<feature type="transmembrane region" description="Helical" evidence="1">
    <location>
        <begin position="54"/>
        <end position="77"/>
    </location>
</feature>
<evidence type="ECO:0000313" key="2">
    <source>
        <dbReference type="EMBL" id="VFK10227.1"/>
    </source>
</evidence>
<gene>
    <name evidence="2" type="ORF">BECKLPF1236A_GA0070988_100343</name>
    <name evidence="3" type="ORF">BECKLPF1236C_GA0070990_100653</name>
</gene>
<dbReference type="AlphaFoldDB" id="A0A450XGT1"/>
<keyword evidence="1" id="KW-0812">Transmembrane</keyword>
<keyword evidence="1" id="KW-0472">Membrane</keyword>
<accession>A0A450XGT1</accession>
<reference evidence="3" key="1">
    <citation type="submission" date="2019-02" db="EMBL/GenBank/DDBJ databases">
        <authorList>
            <person name="Gruber-Vodicka R. H."/>
            <person name="Seah K. B. B."/>
        </authorList>
    </citation>
    <scope>NUCLEOTIDE SEQUENCE</scope>
    <source>
        <strain evidence="2">BECK_S312</strain>
        <strain evidence="3">BECK_S426</strain>
    </source>
</reference>
<sequence length="139" mass="15765">MALLGGWYFMQGGWFVHNAKILSIIITTHALYSVIHAVKFLISEYRASGYLSEITMQLIYMTAIPNVIFFAAFATSAWSPNNILLITMLLIFEGVLGLLFSISHDKTWIWRLNGLARWKRDVICLLPHIGLMFGLLTLS</sequence>
<feature type="transmembrane region" description="Helical" evidence="1">
    <location>
        <begin position="122"/>
        <end position="138"/>
    </location>
</feature>
<organism evidence="3">
    <name type="scientific">Candidatus Kentrum sp. LPFa</name>
    <dbReference type="NCBI Taxonomy" id="2126335"/>
    <lineage>
        <taxon>Bacteria</taxon>
        <taxon>Pseudomonadati</taxon>
        <taxon>Pseudomonadota</taxon>
        <taxon>Gammaproteobacteria</taxon>
        <taxon>Candidatus Kentrum</taxon>
    </lineage>
</organism>
<proteinExistence type="predicted"/>
<feature type="transmembrane region" description="Helical" evidence="1">
    <location>
        <begin position="83"/>
        <end position="102"/>
    </location>
</feature>
<evidence type="ECO:0000313" key="3">
    <source>
        <dbReference type="EMBL" id="VFK28459.1"/>
    </source>
</evidence>
<feature type="transmembrane region" description="Helical" evidence="1">
    <location>
        <begin position="20"/>
        <end position="42"/>
    </location>
</feature>
<protein>
    <submittedName>
        <fullName evidence="3">Uncharacterized protein</fullName>
    </submittedName>
</protein>
<keyword evidence="1" id="KW-1133">Transmembrane helix</keyword>
<name>A0A450XGT1_9GAMM</name>